<evidence type="ECO:0000256" key="1">
    <source>
        <dbReference type="SAM" id="MobiDB-lite"/>
    </source>
</evidence>
<dbReference type="Pfam" id="PF23635">
    <property type="entry name" value="Beta-prop_AT5G49610-like"/>
    <property type="match status" value="1"/>
</dbReference>
<name>A0AAD8WQT6_LOLMU</name>
<feature type="region of interest" description="Disordered" evidence="1">
    <location>
        <begin position="1"/>
        <end position="21"/>
    </location>
</feature>
<evidence type="ECO:0000259" key="2">
    <source>
        <dbReference type="Pfam" id="PF23635"/>
    </source>
</evidence>
<accession>A0AAD8WQT6</accession>
<dbReference type="SUPFAM" id="SSF81383">
    <property type="entry name" value="F-box domain"/>
    <property type="match status" value="1"/>
</dbReference>
<organism evidence="3 4">
    <name type="scientific">Lolium multiflorum</name>
    <name type="common">Italian ryegrass</name>
    <name type="synonym">Lolium perenne subsp. multiflorum</name>
    <dbReference type="NCBI Taxonomy" id="4521"/>
    <lineage>
        <taxon>Eukaryota</taxon>
        <taxon>Viridiplantae</taxon>
        <taxon>Streptophyta</taxon>
        <taxon>Embryophyta</taxon>
        <taxon>Tracheophyta</taxon>
        <taxon>Spermatophyta</taxon>
        <taxon>Magnoliopsida</taxon>
        <taxon>Liliopsida</taxon>
        <taxon>Poales</taxon>
        <taxon>Poaceae</taxon>
        <taxon>BOP clade</taxon>
        <taxon>Pooideae</taxon>
        <taxon>Poodae</taxon>
        <taxon>Poeae</taxon>
        <taxon>Poeae Chloroplast Group 2 (Poeae type)</taxon>
        <taxon>Loliodinae</taxon>
        <taxon>Loliinae</taxon>
        <taxon>Lolium</taxon>
    </lineage>
</organism>
<dbReference type="EMBL" id="JAUUTY010000003">
    <property type="protein sequence ID" value="KAK1669428.1"/>
    <property type="molecule type" value="Genomic_DNA"/>
</dbReference>
<dbReference type="InterPro" id="IPR056594">
    <property type="entry name" value="AT5G49610-like_b-prop"/>
</dbReference>
<reference evidence="3" key="1">
    <citation type="submission" date="2023-07" db="EMBL/GenBank/DDBJ databases">
        <title>A chromosome-level genome assembly of Lolium multiflorum.</title>
        <authorList>
            <person name="Chen Y."/>
            <person name="Copetti D."/>
            <person name="Kolliker R."/>
            <person name="Studer B."/>
        </authorList>
    </citation>
    <scope>NUCLEOTIDE SEQUENCE</scope>
    <source>
        <strain evidence="3">02402/16</strain>
        <tissue evidence="3">Leaf</tissue>
    </source>
</reference>
<evidence type="ECO:0000313" key="3">
    <source>
        <dbReference type="EMBL" id="KAK1669428.1"/>
    </source>
</evidence>
<dbReference type="Proteomes" id="UP001231189">
    <property type="component" value="Unassembled WGS sequence"/>
</dbReference>
<sequence>MAAPPTPTPTPPPPESPPPAPTTILTIGDDLLLEIFLRLPSLPALVRAAFACRTFLNTIRSSPTFRPTFHALHPPPLIGLFLTHRDGAIPSFAPLRGRADKDHAAVLRGSDFFLTRVPDDQGCWTIRDCRDGYLLLHNDRDGLLAAYSPLARALRRIPSPPTEPLRELYILSNNPEDGSFRLVCVHEDGLRVRAVVFSSDSGEWQVLPWTDGATINKDHPNDDEHCLPPAPTTGKLLPNGRIYWARSDYLIVLNTTTLQFSSMDLPPPMDGQKPFVVGETKDEELCMVCAIDHRLTVAIWVRKRADDGDDVEKWMLDREVTLPEIPVFKLAAASRGFLYLHLMARNDPNIVPLCSVFSFCLEEIPAAEPKKIFSLYQYELERSYPYVMPWPSSLACSNKIMNPPIATT</sequence>
<feature type="domain" description="F-box protein AT5G49610-like beta-propeller" evidence="2">
    <location>
        <begin position="126"/>
        <end position="324"/>
    </location>
</feature>
<dbReference type="AlphaFoldDB" id="A0AAD8WQT6"/>
<gene>
    <name evidence="3" type="ORF">QYE76_057587</name>
</gene>
<evidence type="ECO:0000313" key="4">
    <source>
        <dbReference type="Proteomes" id="UP001231189"/>
    </source>
</evidence>
<dbReference type="PANTHER" id="PTHR33207">
    <property type="entry name" value="F-BOX DOMAIN CONTAINING PROTEIN-RELATED"/>
    <property type="match status" value="1"/>
</dbReference>
<keyword evidence="4" id="KW-1185">Reference proteome</keyword>
<comment type="caution">
    <text evidence="3">The sequence shown here is derived from an EMBL/GenBank/DDBJ whole genome shotgun (WGS) entry which is preliminary data.</text>
</comment>
<dbReference type="InterPro" id="IPR036047">
    <property type="entry name" value="F-box-like_dom_sf"/>
</dbReference>
<proteinExistence type="predicted"/>
<protein>
    <recommendedName>
        <fullName evidence="2">F-box protein AT5G49610-like beta-propeller domain-containing protein</fullName>
    </recommendedName>
</protein>